<keyword evidence="2 5" id="KW-0812">Transmembrane</keyword>
<feature type="transmembrane region" description="Helical" evidence="5">
    <location>
        <begin position="270"/>
        <end position="290"/>
    </location>
</feature>
<evidence type="ECO:0000256" key="1">
    <source>
        <dbReference type="ARBA" id="ARBA00004141"/>
    </source>
</evidence>
<dbReference type="Pfam" id="PF00892">
    <property type="entry name" value="EamA"/>
    <property type="match status" value="2"/>
</dbReference>
<feature type="transmembrane region" description="Helical" evidence="5">
    <location>
        <begin position="148"/>
        <end position="167"/>
    </location>
</feature>
<feature type="transmembrane region" description="Helical" evidence="5">
    <location>
        <begin position="125"/>
        <end position="142"/>
    </location>
</feature>
<comment type="subcellular location">
    <subcellularLocation>
        <location evidence="1">Membrane</location>
        <topology evidence="1">Multi-pass membrane protein</topology>
    </subcellularLocation>
</comment>
<feature type="transmembrane region" description="Helical" evidence="5">
    <location>
        <begin position="91"/>
        <end position="113"/>
    </location>
</feature>
<evidence type="ECO:0000313" key="7">
    <source>
        <dbReference type="EMBL" id="MTW13966.1"/>
    </source>
</evidence>
<sequence>MRRGDAGKMVSVAAIWGASYLFIRVGAPAFGAVAMGGVRAVAAALLLLPLLLWRGQLAALRRHWRGIAFVGVSNAALPFLLFNYAALTIPAGLSSILSATTPLFAALLGAIWLGDRLTLGRMAGLALGFGGVVLLVAGKLHFLPQHDVLNTALASLACLVATLLYGISGNFSKRYLSEAPPLAVATGSQVVAAILLAGPALALWPAEAPSAKAWGAVLALAALCTTFAYVLFFGLIARLGASKAMSALFMIPAFGVLWGCLFLGESLTWQMAGSCLVILAGCALTTGLLPEPSRWTVPFMTRRV</sequence>
<feature type="domain" description="EamA" evidence="6">
    <location>
        <begin position="155"/>
        <end position="286"/>
    </location>
</feature>
<keyword evidence="4 5" id="KW-0472">Membrane</keyword>
<dbReference type="SUPFAM" id="SSF103481">
    <property type="entry name" value="Multidrug resistance efflux transporter EmrE"/>
    <property type="match status" value="2"/>
</dbReference>
<keyword evidence="8" id="KW-1185">Reference proteome</keyword>
<proteinExistence type="predicted"/>
<reference evidence="7 8" key="1">
    <citation type="submission" date="2019-11" db="EMBL/GenBank/DDBJ databases">
        <title>Type strains purchased from KCTC, JCM and DSMZ.</title>
        <authorList>
            <person name="Lu H."/>
        </authorList>
    </citation>
    <scope>NUCLEOTIDE SEQUENCE [LARGE SCALE GENOMIC DNA]</scope>
    <source>
        <strain evidence="7 8">JCM 31587</strain>
    </source>
</reference>
<evidence type="ECO:0000256" key="2">
    <source>
        <dbReference type="ARBA" id="ARBA00022692"/>
    </source>
</evidence>
<dbReference type="AlphaFoldDB" id="A0A6L6QQJ9"/>
<evidence type="ECO:0000256" key="3">
    <source>
        <dbReference type="ARBA" id="ARBA00022989"/>
    </source>
</evidence>
<feature type="transmembrane region" description="Helical" evidence="5">
    <location>
        <begin position="213"/>
        <end position="237"/>
    </location>
</feature>
<dbReference type="Proteomes" id="UP000472320">
    <property type="component" value="Unassembled WGS sequence"/>
</dbReference>
<feature type="transmembrane region" description="Helical" evidence="5">
    <location>
        <begin position="64"/>
        <end position="85"/>
    </location>
</feature>
<feature type="transmembrane region" description="Helical" evidence="5">
    <location>
        <begin position="7"/>
        <end position="23"/>
    </location>
</feature>
<feature type="transmembrane region" description="Helical" evidence="5">
    <location>
        <begin position="244"/>
        <end position="264"/>
    </location>
</feature>
<dbReference type="Gene3D" id="1.10.3730.20">
    <property type="match status" value="1"/>
</dbReference>
<evidence type="ECO:0000259" key="6">
    <source>
        <dbReference type="Pfam" id="PF00892"/>
    </source>
</evidence>
<comment type="caution">
    <text evidence="7">The sequence shown here is derived from an EMBL/GenBank/DDBJ whole genome shotgun (WGS) entry which is preliminary data.</text>
</comment>
<name>A0A6L6QQJ9_9BURK</name>
<dbReference type="InterPro" id="IPR050638">
    <property type="entry name" value="AA-Vitamin_Transporters"/>
</dbReference>
<dbReference type="InterPro" id="IPR000620">
    <property type="entry name" value="EamA_dom"/>
</dbReference>
<evidence type="ECO:0000256" key="4">
    <source>
        <dbReference type="ARBA" id="ARBA00023136"/>
    </source>
</evidence>
<dbReference type="GO" id="GO:0016020">
    <property type="term" value="C:membrane"/>
    <property type="evidence" value="ECO:0007669"/>
    <property type="project" value="UniProtKB-SubCell"/>
</dbReference>
<gene>
    <name evidence="7" type="ORF">GM658_25460</name>
</gene>
<keyword evidence="3 5" id="KW-1133">Transmembrane helix</keyword>
<dbReference type="PANTHER" id="PTHR32322:SF9">
    <property type="entry name" value="AMINO-ACID METABOLITE EFFLUX PUMP-RELATED"/>
    <property type="match status" value="1"/>
</dbReference>
<feature type="transmembrane region" description="Helical" evidence="5">
    <location>
        <begin position="179"/>
        <end position="201"/>
    </location>
</feature>
<dbReference type="PANTHER" id="PTHR32322">
    <property type="entry name" value="INNER MEMBRANE TRANSPORTER"/>
    <property type="match status" value="1"/>
</dbReference>
<dbReference type="InterPro" id="IPR037185">
    <property type="entry name" value="EmrE-like"/>
</dbReference>
<feature type="domain" description="EamA" evidence="6">
    <location>
        <begin position="10"/>
        <end position="136"/>
    </location>
</feature>
<dbReference type="OrthoDB" id="9810556at2"/>
<organism evidence="7 8">
    <name type="scientific">Massilia eburnea</name>
    <dbReference type="NCBI Taxonomy" id="1776165"/>
    <lineage>
        <taxon>Bacteria</taxon>
        <taxon>Pseudomonadati</taxon>
        <taxon>Pseudomonadota</taxon>
        <taxon>Betaproteobacteria</taxon>
        <taxon>Burkholderiales</taxon>
        <taxon>Oxalobacteraceae</taxon>
        <taxon>Telluria group</taxon>
        <taxon>Massilia</taxon>
    </lineage>
</organism>
<evidence type="ECO:0000256" key="5">
    <source>
        <dbReference type="SAM" id="Phobius"/>
    </source>
</evidence>
<feature type="transmembrane region" description="Helical" evidence="5">
    <location>
        <begin position="29"/>
        <end position="52"/>
    </location>
</feature>
<evidence type="ECO:0000313" key="8">
    <source>
        <dbReference type="Proteomes" id="UP000472320"/>
    </source>
</evidence>
<accession>A0A6L6QQJ9</accession>
<dbReference type="RefSeq" id="WP_155456877.1">
    <property type="nucleotide sequence ID" value="NZ_WNKX01000031.1"/>
</dbReference>
<dbReference type="EMBL" id="WNKX01000031">
    <property type="protein sequence ID" value="MTW13966.1"/>
    <property type="molecule type" value="Genomic_DNA"/>
</dbReference>
<protein>
    <submittedName>
        <fullName evidence="7">EamA family transporter</fullName>
    </submittedName>
</protein>